<dbReference type="eggNOG" id="COG0151">
    <property type="taxonomic scope" value="Bacteria"/>
</dbReference>
<dbReference type="PROSITE" id="PS50975">
    <property type="entry name" value="ATP_GRASP"/>
    <property type="match status" value="1"/>
</dbReference>
<evidence type="ECO:0000256" key="1">
    <source>
        <dbReference type="PROSITE-ProRule" id="PRU00409"/>
    </source>
</evidence>
<keyword evidence="1" id="KW-0547">Nucleotide-binding</keyword>
<dbReference type="InterPro" id="IPR011761">
    <property type="entry name" value="ATP-grasp"/>
</dbReference>
<dbReference type="SUPFAM" id="SSF56059">
    <property type="entry name" value="Glutathione synthetase ATP-binding domain-like"/>
    <property type="match status" value="1"/>
</dbReference>
<dbReference type="AlphaFoldDB" id="A0A066UC79"/>
<comment type="caution">
    <text evidence="3">The sequence shown here is derived from an EMBL/GenBank/DDBJ whole genome shotgun (WGS) entry which is preliminary data.</text>
</comment>
<sequence>MAPDRPGPPGTRLLLCFPALSLARKAVRSGLDPWLLADRAHQRVFTPLAGGRLVLVDPGDEAAVAAAVARVVRERAITHVLDATGFPVAGVPGPESARAPHVLADIGELGRVLARSRHPMVRTRVVAAAGDVPAAAAEIGWPVVVRSECEQTVVWSAPALERWLAAPGRRAPFAVAEFVAGPEVVTTTLTHDGMHRVVGLTARRPGAHGVRYLHPAPLPESAAMAVRAAVTAMLDLVGYEFGPAETTVVLADDGPRIVGSRPCFGTRGIPRLIKTATGFDVQTELFRALAGVPVHPPVPRWFAAVEFFRPFAGRPGDGLPGLRVLAEGATPEAVEARLDAARDSVPPTRNDDCYVRFAGNTVRVEVSGIEDGMDWEQRL</sequence>
<gene>
    <name evidence="3" type="ORF">DV20_12350</name>
</gene>
<dbReference type="GO" id="GO:0005524">
    <property type="term" value="F:ATP binding"/>
    <property type="evidence" value="ECO:0007669"/>
    <property type="project" value="UniProtKB-UniRule"/>
</dbReference>
<dbReference type="Proteomes" id="UP000027345">
    <property type="component" value="Unassembled WGS sequence"/>
</dbReference>
<dbReference type="GO" id="GO:0046872">
    <property type="term" value="F:metal ion binding"/>
    <property type="evidence" value="ECO:0007669"/>
    <property type="project" value="InterPro"/>
</dbReference>
<dbReference type="Gene3D" id="3.30.1490.20">
    <property type="entry name" value="ATP-grasp fold, A domain"/>
    <property type="match status" value="1"/>
</dbReference>
<dbReference type="EMBL" id="JMQI01000026">
    <property type="protein sequence ID" value="KDN21719.1"/>
    <property type="molecule type" value="Genomic_DNA"/>
</dbReference>
<keyword evidence="4" id="KW-1185">Reference proteome</keyword>
<protein>
    <recommendedName>
        <fullName evidence="2">ATP-grasp domain-containing protein</fullName>
    </recommendedName>
</protein>
<reference evidence="3 4" key="1">
    <citation type="submission" date="2014-05" db="EMBL/GenBank/DDBJ databases">
        <title>Draft genome sequence of Amycolatopsis rifamycinica DSM 46095.</title>
        <authorList>
            <person name="Lal R."/>
            <person name="Saxena A."/>
            <person name="Kumari R."/>
            <person name="Mukherjee U."/>
            <person name="Singh P."/>
            <person name="Sangwan N."/>
            <person name="Mahato N.K."/>
        </authorList>
    </citation>
    <scope>NUCLEOTIDE SEQUENCE [LARGE SCALE GENOMIC DNA]</scope>
    <source>
        <strain evidence="3 4">DSM 46095</strain>
    </source>
</reference>
<dbReference type="OrthoDB" id="6964321at2"/>
<keyword evidence="1" id="KW-0067">ATP-binding</keyword>
<feature type="domain" description="ATP-grasp" evidence="2">
    <location>
        <begin position="110"/>
        <end position="290"/>
    </location>
</feature>
<accession>A0A066UC79</accession>
<evidence type="ECO:0000259" key="2">
    <source>
        <dbReference type="PROSITE" id="PS50975"/>
    </source>
</evidence>
<dbReference type="STRING" id="287986.DV20_12350"/>
<dbReference type="InterPro" id="IPR013815">
    <property type="entry name" value="ATP_grasp_subdomain_1"/>
</dbReference>
<dbReference type="Gene3D" id="3.30.470.20">
    <property type="entry name" value="ATP-grasp fold, B domain"/>
    <property type="match status" value="1"/>
</dbReference>
<dbReference type="RefSeq" id="WP_051735931.1">
    <property type="nucleotide sequence ID" value="NZ_JMQI01000026.1"/>
</dbReference>
<evidence type="ECO:0000313" key="3">
    <source>
        <dbReference type="EMBL" id="KDN21719.1"/>
    </source>
</evidence>
<evidence type="ECO:0000313" key="4">
    <source>
        <dbReference type="Proteomes" id="UP000027345"/>
    </source>
</evidence>
<name>A0A066UC79_9PSEU</name>
<proteinExistence type="predicted"/>
<organism evidence="3 4">
    <name type="scientific">Amycolatopsis rifamycinica</name>
    <dbReference type="NCBI Taxonomy" id="287986"/>
    <lineage>
        <taxon>Bacteria</taxon>
        <taxon>Bacillati</taxon>
        <taxon>Actinomycetota</taxon>
        <taxon>Actinomycetes</taxon>
        <taxon>Pseudonocardiales</taxon>
        <taxon>Pseudonocardiaceae</taxon>
        <taxon>Amycolatopsis</taxon>
    </lineage>
</organism>